<keyword evidence="2" id="KW-1133">Transmembrane helix</keyword>
<evidence type="ECO:0000313" key="4">
    <source>
        <dbReference type="Proteomes" id="UP000235371"/>
    </source>
</evidence>
<feature type="compositionally biased region" description="Polar residues" evidence="1">
    <location>
        <begin position="160"/>
        <end position="169"/>
    </location>
</feature>
<accession>A0A2J6SF69</accession>
<evidence type="ECO:0000313" key="3">
    <source>
        <dbReference type="EMBL" id="PMD49412.1"/>
    </source>
</evidence>
<gene>
    <name evidence="3" type="ORF">K444DRAFT_622973</name>
</gene>
<proteinExistence type="predicted"/>
<dbReference type="AlphaFoldDB" id="A0A2J6SF69"/>
<dbReference type="OrthoDB" id="3527261at2759"/>
<organism evidence="3 4">
    <name type="scientific">Hyaloscypha bicolor E</name>
    <dbReference type="NCBI Taxonomy" id="1095630"/>
    <lineage>
        <taxon>Eukaryota</taxon>
        <taxon>Fungi</taxon>
        <taxon>Dikarya</taxon>
        <taxon>Ascomycota</taxon>
        <taxon>Pezizomycotina</taxon>
        <taxon>Leotiomycetes</taxon>
        <taxon>Helotiales</taxon>
        <taxon>Hyaloscyphaceae</taxon>
        <taxon>Hyaloscypha</taxon>
        <taxon>Hyaloscypha bicolor</taxon>
    </lineage>
</organism>
<keyword evidence="2" id="KW-0812">Transmembrane</keyword>
<feature type="region of interest" description="Disordered" evidence="1">
    <location>
        <begin position="160"/>
        <end position="180"/>
    </location>
</feature>
<sequence length="471" mass="52240">MVAALCVKMRSIIFRSMIEMDVASTPDLLSQFAGIIPLACHLASPRYAFQLVGAAALTHRLSVSMFPRLGVFKNIATLLKEGPQFFDRVDSLGTQEVWDVNWGSTFPCANGAAGTIIASYAIQESRRREKIQTSASGNASRQVVEGSMVRDVEGTTIATNASRGSFQSSRPEKEGSISSSMVEKVTSPVFYRGQELHVLQVSRRQPNISWYCKAIESVHVQNLAYLALLGCAAVMAFCQLYATMAALLIGVLSKIACRFTNIQKPLSFLENNEKHDACMLVAAHRNASVWYLYIGDRGVVDHLLNKDMVRVEPRSALLANYFQLAHILQVIAMAFAAAHRGWDGAVMVLMMLVSWFAEWEFEDRHLAKHWMNKHGIGVEARTFHFGRRTQMICAIHSFSGARSRQWMDSIIVPSLRRDTLLERLGHSATTPQITGETLLTPSDEAQICQQKAQVETAVEIIKRAVAGMEDA</sequence>
<reference evidence="3 4" key="1">
    <citation type="submission" date="2016-04" db="EMBL/GenBank/DDBJ databases">
        <title>A degradative enzymes factory behind the ericoid mycorrhizal symbiosis.</title>
        <authorList>
            <consortium name="DOE Joint Genome Institute"/>
            <person name="Martino E."/>
            <person name="Morin E."/>
            <person name="Grelet G."/>
            <person name="Kuo A."/>
            <person name="Kohler A."/>
            <person name="Daghino S."/>
            <person name="Barry K."/>
            <person name="Choi C."/>
            <person name="Cichocki N."/>
            <person name="Clum A."/>
            <person name="Copeland A."/>
            <person name="Hainaut M."/>
            <person name="Haridas S."/>
            <person name="Labutti K."/>
            <person name="Lindquist E."/>
            <person name="Lipzen A."/>
            <person name="Khouja H.-R."/>
            <person name="Murat C."/>
            <person name="Ohm R."/>
            <person name="Olson A."/>
            <person name="Spatafora J."/>
            <person name="Veneault-Fourrey C."/>
            <person name="Henrissat B."/>
            <person name="Grigoriev I."/>
            <person name="Martin F."/>
            <person name="Perotto S."/>
        </authorList>
    </citation>
    <scope>NUCLEOTIDE SEQUENCE [LARGE SCALE GENOMIC DNA]</scope>
    <source>
        <strain evidence="3 4">E</strain>
    </source>
</reference>
<protein>
    <submittedName>
        <fullName evidence="3">Uncharacterized protein</fullName>
    </submittedName>
</protein>
<evidence type="ECO:0000256" key="1">
    <source>
        <dbReference type="SAM" id="MobiDB-lite"/>
    </source>
</evidence>
<feature type="transmembrane region" description="Helical" evidence="2">
    <location>
        <begin position="223"/>
        <end position="252"/>
    </location>
</feature>
<dbReference type="RefSeq" id="XP_024726316.1">
    <property type="nucleotide sequence ID" value="XM_024882206.1"/>
</dbReference>
<dbReference type="EMBL" id="KZ613921">
    <property type="protein sequence ID" value="PMD49412.1"/>
    <property type="molecule type" value="Genomic_DNA"/>
</dbReference>
<keyword evidence="4" id="KW-1185">Reference proteome</keyword>
<dbReference type="Proteomes" id="UP000235371">
    <property type="component" value="Unassembled WGS sequence"/>
</dbReference>
<name>A0A2J6SF69_9HELO</name>
<dbReference type="InParanoid" id="A0A2J6SF69"/>
<keyword evidence="2" id="KW-0472">Membrane</keyword>
<evidence type="ECO:0000256" key="2">
    <source>
        <dbReference type="SAM" id="Phobius"/>
    </source>
</evidence>
<dbReference type="GeneID" id="36590283"/>